<sequence length="257" mass="28075">MNKKSAKQVALVTGGARGIGKAYCEGFVSEGVSVVVADINYKRAQETASELEKIGGQALAVEVDVASEKSVKKMFENILSYFERVDFLVNNAAIMLDVEKPFKPFWELEEIEWNRVMSVNSAGVYLCCKYVKPIMEKIGGGKIVNITSDAIWKGYEGQLAYFASKGAVAVMTRCLARELGKFNINVNAIAPGLTISEAVESSEFMMETIKPIVTEACAIQKEQTPEDLVGTMLFLCSSKSDRITGQTIVVNRGVVMP</sequence>
<keyword evidence="4" id="KW-1185">Reference proteome</keyword>
<dbReference type="FunFam" id="3.40.50.720:FF:000084">
    <property type="entry name" value="Short-chain dehydrogenase reductase"/>
    <property type="match status" value="1"/>
</dbReference>
<proteinExistence type="inferred from homology"/>
<comment type="caution">
    <text evidence="3">The sequence shown here is derived from an EMBL/GenBank/DDBJ whole genome shotgun (WGS) entry which is preliminary data.</text>
</comment>
<accession>A0A1U7NBF6</accession>
<dbReference type="Proteomes" id="UP000186657">
    <property type="component" value="Unassembled WGS sequence"/>
</dbReference>
<reference evidence="3 4" key="1">
    <citation type="submission" date="2016-10" db="EMBL/GenBank/DDBJ databases">
        <title>Comparative genomics uncovers the prolific and rare metabolic potential of the cyanobacterial genus Moorea.</title>
        <authorList>
            <person name="Leao T."/>
            <person name="Castelao G."/>
            <person name="Korobeynikov A."/>
            <person name="Monroe E.A."/>
            <person name="Podell S."/>
            <person name="Glukhov E."/>
            <person name="Allen E."/>
            <person name="Gerwick W.H."/>
            <person name="Gerwick L."/>
        </authorList>
    </citation>
    <scope>NUCLEOTIDE SEQUENCE [LARGE SCALE GENOMIC DNA]</scope>
    <source>
        <strain evidence="3 4">PNG5-198</strain>
    </source>
</reference>
<dbReference type="Gene3D" id="3.40.50.720">
    <property type="entry name" value="NAD(P)-binding Rossmann-like Domain"/>
    <property type="match status" value="1"/>
</dbReference>
<organism evidence="3 4">
    <name type="scientific">Moorena bouillonii PNG</name>
    <dbReference type="NCBI Taxonomy" id="568701"/>
    <lineage>
        <taxon>Bacteria</taxon>
        <taxon>Bacillati</taxon>
        <taxon>Cyanobacteriota</taxon>
        <taxon>Cyanophyceae</taxon>
        <taxon>Coleofasciculales</taxon>
        <taxon>Coleofasciculaceae</taxon>
        <taxon>Moorena</taxon>
    </lineage>
</organism>
<evidence type="ECO:0000256" key="1">
    <source>
        <dbReference type="ARBA" id="ARBA00006484"/>
    </source>
</evidence>
<dbReference type="GO" id="GO:0016491">
    <property type="term" value="F:oxidoreductase activity"/>
    <property type="evidence" value="ECO:0007669"/>
    <property type="project" value="UniProtKB-KW"/>
</dbReference>
<dbReference type="PRINTS" id="PR00081">
    <property type="entry name" value="GDHRDH"/>
</dbReference>
<evidence type="ECO:0000256" key="2">
    <source>
        <dbReference type="ARBA" id="ARBA00023002"/>
    </source>
</evidence>
<dbReference type="Pfam" id="PF13561">
    <property type="entry name" value="adh_short_C2"/>
    <property type="match status" value="1"/>
</dbReference>
<dbReference type="EMBL" id="MKZS01000001">
    <property type="protein sequence ID" value="OLT63292.1"/>
    <property type="molecule type" value="Genomic_DNA"/>
</dbReference>
<protein>
    <submittedName>
        <fullName evidence="3">Uncharacterized protein</fullName>
    </submittedName>
</protein>
<dbReference type="SUPFAM" id="SSF51735">
    <property type="entry name" value="NAD(P)-binding Rossmann-fold domains"/>
    <property type="match status" value="1"/>
</dbReference>
<name>A0A1U7NBF6_9CYAN</name>
<dbReference type="AlphaFoldDB" id="A0A1U7NBF6"/>
<evidence type="ECO:0000313" key="3">
    <source>
        <dbReference type="EMBL" id="OLT63292.1"/>
    </source>
</evidence>
<keyword evidence="2" id="KW-0560">Oxidoreductase</keyword>
<dbReference type="InterPro" id="IPR002347">
    <property type="entry name" value="SDR_fam"/>
</dbReference>
<dbReference type="CDD" id="cd05233">
    <property type="entry name" value="SDR_c"/>
    <property type="match status" value="1"/>
</dbReference>
<gene>
    <name evidence="3" type="ORF">BJP37_14695</name>
</gene>
<dbReference type="InterPro" id="IPR036291">
    <property type="entry name" value="NAD(P)-bd_dom_sf"/>
</dbReference>
<comment type="similarity">
    <text evidence="1">Belongs to the short-chain dehydrogenases/reductases (SDR) family.</text>
</comment>
<dbReference type="PANTHER" id="PTHR24321">
    <property type="entry name" value="DEHYDROGENASES, SHORT CHAIN"/>
    <property type="match status" value="1"/>
</dbReference>
<dbReference type="PRINTS" id="PR00080">
    <property type="entry name" value="SDRFAMILY"/>
</dbReference>
<evidence type="ECO:0000313" key="4">
    <source>
        <dbReference type="Proteomes" id="UP000186657"/>
    </source>
</evidence>
<dbReference type="PANTHER" id="PTHR24321:SF8">
    <property type="entry name" value="ESTRADIOL 17-BETA-DEHYDROGENASE 8-RELATED"/>
    <property type="match status" value="1"/>
</dbReference>